<dbReference type="CDD" id="cd20351">
    <property type="entry name" value="Rcat_RBR_HOIP"/>
    <property type="match status" value="1"/>
</dbReference>
<evidence type="ECO:0000259" key="22">
    <source>
        <dbReference type="PROSITE" id="PS50119"/>
    </source>
</evidence>
<dbReference type="InterPro" id="IPR017907">
    <property type="entry name" value="Znf_RING_CS"/>
</dbReference>
<dbReference type="InterPro" id="IPR047541">
    <property type="entry name" value="RNF31_RBR_mRING-HC-like"/>
</dbReference>
<evidence type="ECO:0000313" key="25">
    <source>
        <dbReference type="EMBL" id="EEN68414.1"/>
    </source>
</evidence>
<dbReference type="SMART" id="SM00647">
    <property type="entry name" value="IBR"/>
    <property type="match status" value="1"/>
</dbReference>
<dbReference type="Pfam" id="PF00250">
    <property type="entry name" value="Forkhead"/>
    <property type="match status" value="1"/>
</dbReference>
<feature type="region of interest" description="Disordered" evidence="19">
    <location>
        <begin position="1625"/>
        <end position="1697"/>
    </location>
</feature>
<dbReference type="InterPro" id="IPR047511">
    <property type="entry name" value="FH_FOXH1"/>
</dbReference>
<feature type="region of interest" description="Disordered" evidence="19">
    <location>
        <begin position="981"/>
        <end position="1030"/>
    </location>
</feature>
<evidence type="ECO:0000259" key="23">
    <source>
        <dbReference type="PROSITE" id="PS50199"/>
    </source>
</evidence>
<keyword evidence="14" id="KW-0010">Activator</keyword>
<evidence type="ECO:0000256" key="3">
    <source>
        <dbReference type="ARBA" id="ARBA00008278"/>
    </source>
</evidence>
<evidence type="ECO:0000256" key="11">
    <source>
        <dbReference type="ARBA" id="ARBA00022833"/>
    </source>
</evidence>
<dbReference type="PROSITE" id="PS00518">
    <property type="entry name" value="ZF_RING_1"/>
    <property type="match status" value="1"/>
</dbReference>
<feature type="compositionally biased region" description="Acidic residues" evidence="19">
    <location>
        <begin position="1895"/>
        <end position="1905"/>
    </location>
</feature>
<dbReference type="GO" id="GO:0046332">
    <property type="term" value="F:SMAD binding"/>
    <property type="evidence" value="ECO:0007669"/>
    <property type="project" value="UniProtKB-ARBA"/>
</dbReference>
<dbReference type="Pfam" id="PF09409">
    <property type="entry name" value="PUB"/>
    <property type="match status" value="1"/>
</dbReference>
<feature type="compositionally biased region" description="Polar residues" evidence="19">
    <location>
        <begin position="1828"/>
        <end position="1852"/>
    </location>
</feature>
<dbReference type="PROSITE" id="PS50199">
    <property type="entry name" value="ZF_RANBP2_2"/>
    <property type="match status" value="1"/>
</dbReference>
<keyword evidence="7" id="KW-0479">Metal-binding</keyword>
<feature type="region of interest" description="Disordered" evidence="19">
    <location>
        <begin position="727"/>
        <end position="779"/>
    </location>
</feature>
<dbReference type="InterPro" id="IPR036388">
    <property type="entry name" value="WH-like_DNA-bd_sf"/>
</dbReference>
<dbReference type="Gene3D" id="1.20.58.2190">
    <property type="match status" value="1"/>
</dbReference>
<accession>C3XU40</accession>
<dbReference type="InParanoid" id="C3XU40"/>
<dbReference type="CDD" id="cd20022">
    <property type="entry name" value="FH_FOXH"/>
    <property type="match status" value="1"/>
</dbReference>
<dbReference type="InterPro" id="IPR047543">
    <property type="entry name" value="Bbox1_RNF31-like"/>
</dbReference>
<dbReference type="InterPro" id="IPR036339">
    <property type="entry name" value="PUB-like_dom_sf"/>
</dbReference>
<gene>
    <name evidence="25" type="ORF">BRAFLDRAFT_121963</name>
</gene>
<feature type="domain" description="RING-type" evidence="24">
    <location>
        <begin position="1252"/>
        <end position="1479"/>
    </location>
</feature>
<comment type="subcellular location">
    <subcellularLocation>
        <location evidence="2 17">Nucleus</location>
    </subcellularLocation>
</comment>
<dbReference type="Gene3D" id="6.10.140.1100">
    <property type="match status" value="1"/>
</dbReference>
<dbReference type="PROSITE" id="PS00658">
    <property type="entry name" value="FORK_HEAD_2"/>
    <property type="match status" value="1"/>
</dbReference>
<dbReference type="InterPro" id="IPR001766">
    <property type="entry name" value="Fork_head_dom"/>
</dbReference>
<evidence type="ECO:0000256" key="13">
    <source>
        <dbReference type="ARBA" id="ARBA00023125"/>
    </source>
</evidence>
<dbReference type="Pfam" id="PF22191">
    <property type="entry name" value="IBR_1"/>
    <property type="match status" value="1"/>
</dbReference>
<feature type="region of interest" description="Disordered" evidence="19">
    <location>
        <begin position="403"/>
        <end position="427"/>
    </location>
</feature>
<reference evidence="25" key="1">
    <citation type="journal article" date="2008" name="Nature">
        <title>The amphioxus genome and the evolution of the chordate karyotype.</title>
        <authorList>
            <consortium name="US DOE Joint Genome Institute (JGI-PGF)"/>
            <person name="Putnam N.H."/>
            <person name="Butts T."/>
            <person name="Ferrier D.E.K."/>
            <person name="Furlong R.F."/>
            <person name="Hellsten U."/>
            <person name="Kawashima T."/>
            <person name="Robinson-Rechavi M."/>
            <person name="Shoguchi E."/>
            <person name="Terry A."/>
            <person name="Yu J.-K."/>
            <person name="Benito-Gutierrez E.L."/>
            <person name="Dubchak I."/>
            <person name="Garcia-Fernandez J."/>
            <person name="Gibson-Brown J.J."/>
            <person name="Grigoriev I.V."/>
            <person name="Horton A.C."/>
            <person name="de Jong P.J."/>
            <person name="Jurka J."/>
            <person name="Kapitonov V.V."/>
            <person name="Kohara Y."/>
            <person name="Kuroki Y."/>
            <person name="Lindquist E."/>
            <person name="Lucas S."/>
            <person name="Osoegawa K."/>
            <person name="Pennacchio L.A."/>
            <person name="Salamov A.A."/>
            <person name="Satou Y."/>
            <person name="Sauka-Spengler T."/>
            <person name="Schmutz J."/>
            <person name="Shin-I T."/>
            <person name="Toyoda A."/>
            <person name="Bronner-Fraser M."/>
            <person name="Fujiyama A."/>
            <person name="Holland L.Z."/>
            <person name="Holland P.W.H."/>
            <person name="Satoh N."/>
            <person name="Rokhsar D.S."/>
        </authorList>
    </citation>
    <scope>NUCLEOTIDE SEQUENCE [LARGE SCALE GENOMIC DNA]</scope>
    <source>
        <strain evidence="25">S238N-H82</strain>
        <tissue evidence="25">Testes</tissue>
    </source>
</reference>
<feature type="compositionally biased region" description="Polar residues" evidence="19">
    <location>
        <begin position="819"/>
        <end position="833"/>
    </location>
</feature>
<evidence type="ECO:0000259" key="24">
    <source>
        <dbReference type="PROSITE" id="PS51873"/>
    </source>
</evidence>
<dbReference type="GO" id="GO:0006357">
    <property type="term" value="P:regulation of transcription by RNA polymerase II"/>
    <property type="evidence" value="ECO:0007669"/>
    <property type="project" value="UniProtKB-ARBA"/>
</dbReference>
<feature type="region of interest" description="Disordered" evidence="19">
    <location>
        <begin position="1"/>
        <end position="113"/>
    </location>
</feature>
<dbReference type="SMART" id="SM00547">
    <property type="entry name" value="ZnF_RBZ"/>
    <property type="match status" value="2"/>
</dbReference>
<dbReference type="CDD" id="cd19815">
    <property type="entry name" value="Bbox1_HOIP"/>
    <property type="match status" value="1"/>
</dbReference>
<evidence type="ECO:0000259" key="20">
    <source>
        <dbReference type="PROSITE" id="PS50039"/>
    </source>
</evidence>
<organism>
    <name type="scientific">Branchiostoma floridae</name>
    <name type="common">Florida lancelet</name>
    <name type="synonym">Amphioxus</name>
    <dbReference type="NCBI Taxonomy" id="7739"/>
    <lineage>
        <taxon>Eukaryota</taxon>
        <taxon>Metazoa</taxon>
        <taxon>Chordata</taxon>
        <taxon>Cephalochordata</taxon>
        <taxon>Leptocardii</taxon>
        <taxon>Amphioxiformes</taxon>
        <taxon>Branchiostomatidae</taxon>
        <taxon>Branchiostoma</taxon>
    </lineage>
</organism>
<dbReference type="SMART" id="SM00339">
    <property type="entry name" value="FH"/>
    <property type="match status" value="1"/>
</dbReference>
<evidence type="ECO:0000256" key="1">
    <source>
        <dbReference type="ARBA" id="ARBA00001798"/>
    </source>
</evidence>
<dbReference type="eggNOG" id="KOG2294">
    <property type="taxonomic scope" value="Eukaryota"/>
</dbReference>
<feature type="region of interest" description="Disordered" evidence="19">
    <location>
        <begin position="451"/>
        <end position="500"/>
    </location>
</feature>
<evidence type="ECO:0000256" key="6">
    <source>
        <dbReference type="ARBA" id="ARBA00022679"/>
    </source>
</evidence>
<evidence type="ECO:0000256" key="5">
    <source>
        <dbReference type="ARBA" id="ARBA00017887"/>
    </source>
</evidence>
<dbReference type="GO" id="GO:0008270">
    <property type="term" value="F:zinc ion binding"/>
    <property type="evidence" value="ECO:0007669"/>
    <property type="project" value="UniProtKB-KW"/>
</dbReference>
<feature type="region of interest" description="Disordered" evidence="19">
    <location>
        <begin position="305"/>
        <end position="333"/>
    </location>
</feature>
<dbReference type="InterPro" id="IPR001841">
    <property type="entry name" value="Znf_RING"/>
</dbReference>
<keyword evidence="10" id="KW-0833">Ubl conjugation pathway</keyword>
<feature type="compositionally biased region" description="Polar residues" evidence="19">
    <location>
        <begin position="752"/>
        <end position="771"/>
    </location>
</feature>
<dbReference type="InterPro" id="IPR018997">
    <property type="entry name" value="PUB_domain"/>
</dbReference>
<evidence type="ECO:0000256" key="8">
    <source>
        <dbReference type="ARBA" id="ARBA00022737"/>
    </source>
</evidence>
<dbReference type="InterPro" id="IPR030456">
    <property type="entry name" value="TF_fork_head_CS_2"/>
</dbReference>
<dbReference type="InterPro" id="IPR047540">
    <property type="entry name" value="BRcat_RBR_RNF31-like"/>
</dbReference>
<keyword evidence="12" id="KW-0805">Transcription regulation</keyword>
<feature type="domain" description="RING-type" evidence="21">
    <location>
        <begin position="1256"/>
        <end position="1305"/>
    </location>
</feature>
<keyword evidence="6" id="KW-0808">Transferase</keyword>
<dbReference type="STRING" id="7739.C3XU40"/>
<evidence type="ECO:0000256" key="17">
    <source>
        <dbReference type="PROSITE-ProRule" id="PRU00089"/>
    </source>
</evidence>
<dbReference type="Gene3D" id="1.20.120.1750">
    <property type="match status" value="1"/>
</dbReference>
<dbReference type="PROSITE" id="PS50119">
    <property type="entry name" value="ZF_BBOX"/>
    <property type="match status" value="1"/>
</dbReference>
<dbReference type="Gene3D" id="3.30.40.10">
    <property type="entry name" value="Zinc/RING finger domain, C3HC4 (zinc finger)"/>
    <property type="match status" value="1"/>
</dbReference>
<dbReference type="InterPro" id="IPR036443">
    <property type="entry name" value="Znf_RanBP2_sf"/>
</dbReference>
<evidence type="ECO:0000256" key="16">
    <source>
        <dbReference type="ARBA" id="ARBA00023242"/>
    </source>
</evidence>
<dbReference type="PROSITE" id="PS50089">
    <property type="entry name" value="ZF_RING_2"/>
    <property type="match status" value="1"/>
</dbReference>
<feature type="compositionally biased region" description="Polar residues" evidence="19">
    <location>
        <begin position="8"/>
        <end position="23"/>
    </location>
</feature>
<keyword evidence="15" id="KW-0804">Transcription</keyword>
<feature type="compositionally biased region" description="Polar residues" evidence="19">
    <location>
        <begin position="1673"/>
        <end position="1684"/>
    </location>
</feature>
<feature type="compositionally biased region" description="Low complexity" evidence="19">
    <location>
        <begin position="65"/>
        <end position="93"/>
    </location>
</feature>
<dbReference type="InterPro" id="IPR018122">
    <property type="entry name" value="TF_fork_head_CS_1"/>
</dbReference>
<feature type="domain" description="Fork-head" evidence="20">
    <location>
        <begin position="1721"/>
        <end position="1818"/>
    </location>
</feature>
<sequence length="2155" mass="241809">MADPTIIEGSSQIRDQSVSNQMQGDVRINDDMPDSRPVVRELSSCQRGDSDEDRASDGNVQARPVTDGTTATSTDTNGVNTSQSSNSVQQTNSDHAHEQSKIQKRENERTSLENEVKSVYQQVGTLSIAMFHSFVVMIINCSSTLEERYKHVEFARLLLDNCRVNPQKILDLLAAVTILEKYARNLLKPVRPAFWTVVKFSNGIFKTKVDIIQGSRNVLHKLGYTIVARDGLAFPEDKTEPDIEMVVQVATDLIQARLELEMIICGTHPQPETMYVHIPIEMFQQAEQLAKEQYYQRQRDQASLAYSGQQGSSAPLLAETESVGTGPESSQDEHVTKDIVMIVQPPAPEHGQIIAPVTSPEARHCEVCEEPAIRWCRNCEAAHCLTCDSQLHKHKTRRNHERVPIAQMHEPPGEQESQPPANESRSLPVRTISSAQRSSDKVAAVAPSVQSGVSLGGQPLDVASGVKPSQSLGPQPARTQAITPAAAPQASGQAGSPIPDLSRRVTKFEIEIAKYRVEIEEINERQSKFSEATPEFVELEKKRQDLLKQKAMVEEALRQLTGTERRMQMERQQQQQQQAYMTQSQRPDAQHVARPTGLPDALRPAMPQGIYPQNFAQGQGQFIQPQGQHPYHYPQQQQWQNFAGPQNVAMWGQQQRAPVRQPYTLQYRHPPQEFQAPSRPQMSFSEITCTRCRHSNPIINITCEICRAKLPLIDSRLLQQDSRFLPEPRPSMRELGLPEVLKPPPAMEYKPAQSTKVPATASSQKSMQTPYRTDAVPSQKAEDIIRRPPMEQPTAGLAQTNVGQTTTTAATSAVETRKQGQSIASTAARSQTEVIKPPSPPLVSSLSSRTLSPSKLKGFSQKWQCETCTFINEPGTRICTVCDKTSDNPQFIPGGSEEQVHEMSVTVESGTNVEESLSHLSLEGFGTSGAPGKRPETMGGDLTPVDTAMTLPGAGAEVNTQKVPGGTVVEIQDQIWREKQLAKKEDEERQRASLSPAPLMSKPPDMPAQRQGVADIPDSPMAERQTDLSSLGQSLEPERRTMNIRELQERKRQEDMRTEGLQMIKWFREAEHAGFLPEEVQAALFHCENGNPVNWLKENWQELVASVAAQATEEGKKLKTNIVGVITTQEAAEALRKQEGEIPKSIKECIDCRRKKFIYVMEYQEFEQDQVLTALQENCGDTEKAILAIQRELLQPFEEHIWKVETDENRNRVEAEQAVKLLESGEFDDYDFGDIIEAVRSCLGLESCKKYLQHECQVCTDVLPQHKLLVLTHCSCEVCVSCMKQYFTITIRDKNIKDMICPVCSQPDLDDDEDAESEFFNLLDIMLKNILDDDVHELFQQKLRDRTLMRLPNFRWCSNCSSGMINDQPEQRLRMLCADCGRSTCYKCKKPWEDQHENVTCEQFQEWKELNDPEFQAAGLAAILNDCGIDCPNCKFRYALAKGGCMHFKCVQCKHEFCSGCYNTFRHNCTRFASCARKGLHAHHPRDCLFYMRDRDPIQLQRLLQDNGIDYDTEPPAAAAQTAEDNEAGGSRCKVMEQKETNDGLRDDFCGLDAPAGYAGLCRLHYIEYLVGLINAHKIDPVVIMDSDELRALLLREEKQVPQPQRREGERAFWQRLVQEVQQRLPLSAQPPRERDHTLPTDADLQGSIPPCLTRMDSPTSQPPSKRPRVGTDTDSSETASSGKRASLPAKRKKNAANVRWKNYRRTDEVEGKRKYQRYPKPPYSYLALVVMAIQNAPEKKLPLKEIHEALKKMYPFFRGDYTGWKDSVRHNLSTYKCFYKVPKDPSRPFAKGNYWAVYEDKVPKDALKKQDSSSEREGEADYETPGSVCTTTSEDSGNLAGSESPASEVSSLQSPFAIDSILHAAGPSETATSGSVRPRVSPKKFQDTAVQCGGDDDSSDSDSDLDLDDFVGTAIRTSTPSGTVPTQTAAERLSSSAVYPPRHPVVPISQYRRSPCFFPPYNTATSSSSSSLSSSEYECHQPNGHAFPSRSRYGDRDFLATGARAYPNFHSLLPASNDRIPAPNASIFPENRFSGATPVRSASPFPQDRYPSPNRTRGSEDRPSPVSREYQRLPHQRYPTNPPMPRYDVVDPEPFYRPTGQQMFNYDKLLSVVPPNKSVLDLMCYNQPIPFSNLRPNYPSYFPPPPPPPPNFRY</sequence>
<evidence type="ECO:0000256" key="10">
    <source>
        <dbReference type="ARBA" id="ARBA00022786"/>
    </source>
</evidence>
<feature type="region of interest" description="Disordered" evidence="19">
    <location>
        <begin position="1868"/>
        <end position="1905"/>
    </location>
</feature>
<feature type="DNA-binding region" description="Fork-head" evidence="17">
    <location>
        <begin position="1721"/>
        <end position="1818"/>
    </location>
</feature>
<dbReference type="InterPro" id="IPR001876">
    <property type="entry name" value="Znf_RanBP2"/>
</dbReference>
<keyword evidence="16 17" id="KW-0539">Nucleus</keyword>
<dbReference type="InterPro" id="IPR000315">
    <property type="entry name" value="Znf_B-box"/>
</dbReference>
<dbReference type="PRINTS" id="PR00053">
    <property type="entry name" value="FORKHEAD"/>
</dbReference>
<name>C3XU40_BRAFL</name>
<comment type="catalytic activity">
    <reaction evidence="1">
        <text>[E2 ubiquitin-conjugating enzyme]-S-ubiquitinyl-L-cysteine + [acceptor protein]-L-lysine = [E2 ubiquitin-conjugating enzyme]-L-cysteine + [acceptor protein]-N(6)-ubiquitinyl-L-lysine.</text>
        <dbReference type="EC" id="2.3.2.31"/>
    </reaction>
</comment>
<proteinExistence type="inferred from homology"/>
<dbReference type="InterPro" id="IPR044066">
    <property type="entry name" value="TRIAD_supradom"/>
</dbReference>
<evidence type="ECO:0000256" key="2">
    <source>
        <dbReference type="ARBA" id="ARBA00004123"/>
    </source>
</evidence>
<dbReference type="SUPFAM" id="SSF143503">
    <property type="entry name" value="PUG domain-like"/>
    <property type="match status" value="1"/>
</dbReference>
<dbReference type="PROSITE" id="PS01358">
    <property type="entry name" value="ZF_RANBP2_1"/>
    <property type="match status" value="1"/>
</dbReference>
<dbReference type="InterPro" id="IPR036390">
    <property type="entry name" value="WH_DNA-bd_sf"/>
</dbReference>
<feature type="compositionally biased region" description="Low complexity" evidence="19">
    <location>
        <begin position="474"/>
        <end position="497"/>
    </location>
</feature>
<feature type="compositionally biased region" description="Low complexity" evidence="19">
    <location>
        <begin position="798"/>
        <end position="814"/>
    </location>
</feature>
<keyword evidence="13 17" id="KW-0238">DNA-binding</keyword>
<feature type="compositionally biased region" description="Polar residues" evidence="19">
    <location>
        <begin position="415"/>
        <end position="427"/>
    </location>
</feature>
<dbReference type="PROSITE" id="PS50039">
    <property type="entry name" value="FORK_HEAD_3"/>
    <property type="match status" value="1"/>
</dbReference>
<dbReference type="CDD" id="cd16631">
    <property type="entry name" value="mRING-HC-C4C4_RBR_HOIP"/>
    <property type="match status" value="1"/>
</dbReference>
<dbReference type="SUPFAM" id="SSF46785">
    <property type="entry name" value="Winged helix' DNA-binding domain"/>
    <property type="match status" value="1"/>
</dbReference>
<dbReference type="GO" id="GO:0043565">
    <property type="term" value="F:sequence-specific DNA binding"/>
    <property type="evidence" value="ECO:0007669"/>
    <property type="project" value="InterPro"/>
</dbReference>
<evidence type="ECO:0000256" key="12">
    <source>
        <dbReference type="ARBA" id="ARBA00023015"/>
    </source>
</evidence>
<evidence type="ECO:0000256" key="4">
    <source>
        <dbReference type="ARBA" id="ARBA00012251"/>
    </source>
</evidence>
<dbReference type="CDD" id="cd10464">
    <property type="entry name" value="PUB_RNF31"/>
    <property type="match status" value="1"/>
</dbReference>
<evidence type="ECO:0000256" key="14">
    <source>
        <dbReference type="ARBA" id="ARBA00023159"/>
    </source>
</evidence>
<dbReference type="InterPro" id="IPR002867">
    <property type="entry name" value="IBR_dom"/>
</dbReference>
<protein>
    <recommendedName>
        <fullName evidence="5">RanBP-type and C3HC4-type zinc finger-containing protein 1</fullName>
        <ecNumber evidence="4">2.3.2.31</ecNumber>
    </recommendedName>
</protein>
<dbReference type="GO" id="GO:0005667">
    <property type="term" value="C:transcription regulator complex"/>
    <property type="evidence" value="ECO:0007669"/>
    <property type="project" value="UniProtKB-ARBA"/>
</dbReference>
<dbReference type="SUPFAM" id="SSF57850">
    <property type="entry name" value="RING/U-box"/>
    <property type="match status" value="3"/>
</dbReference>
<dbReference type="FunFam" id="1.10.10.10:FF:000278">
    <property type="entry name" value="Forkhead box protein H1"/>
    <property type="match status" value="1"/>
</dbReference>
<dbReference type="PROSITE" id="PS00657">
    <property type="entry name" value="FORK_HEAD_1"/>
    <property type="match status" value="1"/>
</dbReference>
<evidence type="ECO:0000256" key="7">
    <source>
        <dbReference type="ARBA" id="ARBA00022723"/>
    </source>
</evidence>
<feature type="compositionally biased region" description="Basic and acidic residues" evidence="19">
    <location>
        <begin position="1806"/>
        <end position="1820"/>
    </location>
</feature>
<dbReference type="InterPro" id="IPR047542">
    <property type="entry name" value="Rcat_RBR_RNF31-like"/>
</dbReference>
<dbReference type="GO" id="GO:0071797">
    <property type="term" value="C:LUBAC complex"/>
    <property type="evidence" value="ECO:0007669"/>
    <property type="project" value="InterPro"/>
</dbReference>
<dbReference type="PANTHER" id="PTHR16004">
    <property type="entry name" value="RING FINGER PROTEIN 31-RELATED"/>
    <property type="match status" value="1"/>
</dbReference>
<keyword evidence="9 18" id="KW-0863">Zinc-finger</keyword>
<dbReference type="GO" id="GO:0005634">
    <property type="term" value="C:nucleus"/>
    <property type="evidence" value="ECO:0007669"/>
    <property type="project" value="UniProtKB-SubCell"/>
</dbReference>
<dbReference type="InterPro" id="IPR032065">
    <property type="entry name" value="RNF31-UBA"/>
</dbReference>
<dbReference type="InterPro" id="IPR013083">
    <property type="entry name" value="Znf_RING/FYVE/PHD"/>
</dbReference>
<comment type="similarity">
    <text evidence="3">Belongs to the RBR family.</text>
</comment>
<feature type="compositionally biased region" description="Basic and acidic residues" evidence="19">
    <location>
        <begin position="27"/>
        <end position="39"/>
    </location>
</feature>
<dbReference type="Gene3D" id="1.10.10.10">
    <property type="entry name" value="Winged helix-like DNA-binding domain superfamily/Winged helix DNA-binding domain"/>
    <property type="match status" value="1"/>
</dbReference>
<dbReference type="Gene3D" id="1.10.8.10">
    <property type="entry name" value="DNA helicase RuvA subunit, C-terminal domain"/>
    <property type="match status" value="1"/>
</dbReference>
<feature type="region of interest" description="Disordered" evidence="19">
    <location>
        <begin position="791"/>
        <end position="850"/>
    </location>
</feature>
<dbReference type="EC" id="2.3.2.31" evidence="4"/>
<keyword evidence="11" id="KW-0862">Zinc</keyword>
<feature type="compositionally biased region" description="Low complexity" evidence="19">
    <location>
        <begin position="570"/>
        <end position="586"/>
    </location>
</feature>
<dbReference type="eggNOG" id="KOG1812">
    <property type="taxonomic scope" value="Eukaryota"/>
</dbReference>
<evidence type="ECO:0000256" key="19">
    <source>
        <dbReference type="SAM" id="MobiDB-lite"/>
    </source>
</evidence>
<keyword evidence="8" id="KW-0677">Repeat</keyword>
<dbReference type="InterPro" id="IPR041031">
    <property type="entry name" value="RNF31_C"/>
</dbReference>
<dbReference type="Pfam" id="PF16678">
    <property type="entry name" value="UBA_HOIP"/>
    <property type="match status" value="1"/>
</dbReference>
<dbReference type="GO" id="GO:0003700">
    <property type="term" value="F:DNA-binding transcription factor activity"/>
    <property type="evidence" value="ECO:0007669"/>
    <property type="project" value="InterPro"/>
</dbReference>
<dbReference type="Gene3D" id="2.30.30.380">
    <property type="entry name" value="Zn-finger domain of Sec23/24"/>
    <property type="match status" value="1"/>
</dbReference>
<dbReference type="PANTHER" id="PTHR16004:SF2">
    <property type="entry name" value="E3 UBIQUITIN-PROTEIN LIGASE LUBEL"/>
    <property type="match status" value="1"/>
</dbReference>
<feature type="region of interest" description="Disordered" evidence="19">
    <location>
        <begin position="1917"/>
        <end position="1937"/>
    </location>
</feature>
<evidence type="ECO:0000259" key="21">
    <source>
        <dbReference type="PROSITE" id="PS50089"/>
    </source>
</evidence>
<dbReference type="SMART" id="SM00336">
    <property type="entry name" value="BBOX"/>
    <property type="match status" value="1"/>
</dbReference>
<evidence type="ECO:0000256" key="9">
    <source>
        <dbReference type="ARBA" id="ARBA00022771"/>
    </source>
</evidence>
<feature type="compositionally biased region" description="Basic and acidic residues" evidence="19">
    <location>
        <begin position="981"/>
        <end position="991"/>
    </location>
</feature>
<dbReference type="Pfam" id="PF18091">
    <property type="entry name" value="E3_UbLigase_RBR"/>
    <property type="match status" value="1"/>
</dbReference>
<dbReference type="GO" id="GO:0061630">
    <property type="term" value="F:ubiquitin protein ligase activity"/>
    <property type="evidence" value="ECO:0007669"/>
    <property type="project" value="UniProtKB-EC"/>
</dbReference>
<dbReference type="Pfam" id="PF01485">
    <property type="entry name" value="IBR"/>
    <property type="match status" value="1"/>
</dbReference>
<dbReference type="EMBL" id="GG666464">
    <property type="protein sequence ID" value="EEN68414.1"/>
    <property type="molecule type" value="Genomic_DNA"/>
</dbReference>
<dbReference type="SUPFAM" id="SSF90209">
    <property type="entry name" value="Ran binding protein zinc finger-like"/>
    <property type="match status" value="1"/>
</dbReference>
<dbReference type="CDD" id="cd20337">
    <property type="entry name" value="BRcat_RBR_HOIP"/>
    <property type="match status" value="1"/>
</dbReference>
<evidence type="ECO:0000256" key="15">
    <source>
        <dbReference type="ARBA" id="ARBA00023163"/>
    </source>
</evidence>
<feature type="region of interest" description="Disordered" evidence="19">
    <location>
        <begin position="570"/>
        <end position="595"/>
    </location>
</feature>
<feature type="region of interest" description="Disordered" evidence="19">
    <location>
        <begin position="1806"/>
        <end position="1852"/>
    </location>
</feature>
<feature type="region of interest" description="Disordered" evidence="19">
    <location>
        <begin position="922"/>
        <end position="950"/>
    </location>
</feature>
<feature type="compositionally biased region" description="Basic and acidic residues" evidence="19">
    <location>
        <begin position="94"/>
        <end position="113"/>
    </location>
</feature>
<dbReference type="PROSITE" id="PS51873">
    <property type="entry name" value="TRIAD"/>
    <property type="match status" value="1"/>
</dbReference>
<feature type="region of interest" description="Disordered" evidence="19">
    <location>
        <begin position="2024"/>
        <end position="2087"/>
    </location>
</feature>
<feature type="domain" description="RanBP2-type" evidence="23">
    <location>
        <begin position="856"/>
        <end position="888"/>
    </location>
</feature>
<dbReference type="InterPro" id="IPR026254">
    <property type="entry name" value="RNF31-like"/>
</dbReference>
<evidence type="ECO:0000256" key="18">
    <source>
        <dbReference type="PROSITE-ProRule" id="PRU00322"/>
    </source>
</evidence>
<feature type="domain" description="B box-type" evidence="22">
    <location>
        <begin position="360"/>
        <end position="405"/>
    </location>
</feature>